<dbReference type="SUPFAM" id="SSF53335">
    <property type="entry name" value="S-adenosyl-L-methionine-dependent methyltransferases"/>
    <property type="match status" value="1"/>
</dbReference>
<dbReference type="PANTHER" id="PTHR10629:SF52">
    <property type="entry name" value="DNA (CYTOSINE-5)-METHYLTRANSFERASE 1"/>
    <property type="match status" value="1"/>
</dbReference>
<keyword evidence="4 5" id="KW-0949">S-adenosyl-L-methionine</keyword>
<accession>A0AB34FXP3</accession>
<dbReference type="GO" id="GO:0003677">
    <property type="term" value="F:DNA binding"/>
    <property type="evidence" value="ECO:0007669"/>
    <property type="project" value="TreeGrafter"/>
</dbReference>
<dbReference type="InterPro" id="IPR050390">
    <property type="entry name" value="C5-Methyltransferase"/>
</dbReference>
<dbReference type="Pfam" id="PF00145">
    <property type="entry name" value="DNA_methylase"/>
    <property type="match status" value="2"/>
</dbReference>
<dbReference type="Gene3D" id="3.90.120.10">
    <property type="entry name" value="DNA Methylase, subunit A, domain 2"/>
    <property type="match status" value="1"/>
</dbReference>
<dbReference type="PRINTS" id="PR00105">
    <property type="entry name" value="C5METTRFRASE"/>
</dbReference>
<keyword evidence="3 5" id="KW-0808">Transferase</keyword>
<evidence type="ECO:0000256" key="2">
    <source>
        <dbReference type="ARBA" id="ARBA00022603"/>
    </source>
</evidence>
<evidence type="ECO:0000256" key="3">
    <source>
        <dbReference type="ARBA" id="ARBA00022679"/>
    </source>
</evidence>
<comment type="similarity">
    <text evidence="5">Belongs to the class I-like SAM-binding methyltransferase superfamily. C5-methyltransferase family.</text>
</comment>
<evidence type="ECO:0000256" key="4">
    <source>
        <dbReference type="ARBA" id="ARBA00022691"/>
    </source>
</evidence>
<dbReference type="PROSITE" id="PS51679">
    <property type="entry name" value="SAM_MT_C5"/>
    <property type="match status" value="1"/>
</dbReference>
<protein>
    <recommendedName>
        <fullName evidence="1">DNA (cytosine-5-)-methyltransferase</fullName>
        <ecNumber evidence="1">2.1.1.37</ecNumber>
    </recommendedName>
</protein>
<gene>
    <name evidence="6" type="primary">DNMT1</name>
    <name evidence="6" type="ORF">O9K51_02494</name>
</gene>
<feature type="active site" evidence="5">
    <location>
        <position position="335"/>
    </location>
</feature>
<dbReference type="InterPro" id="IPR029063">
    <property type="entry name" value="SAM-dependent_MTases_sf"/>
</dbReference>
<dbReference type="EC" id="2.1.1.37" evidence="1"/>
<evidence type="ECO:0000313" key="6">
    <source>
        <dbReference type="EMBL" id="KAJ6444100.1"/>
    </source>
</evidence>
<dbReference type="PANTHER" id="PTHR10629">
    <property type="entry name" value="CYTOSINE-SPECIFIC METHYLTRANSFERASE"/>
    <property type="match status" value="1"/>
</dbReference>
<evidence type="ECO:0000256" key="5">
    <source>
        <dbReference type="PROSITE-ProRule" id="PRU01016"/>
    </source>
</evidence>
<dbReference type="GO" id="GO:0003886">
    <property type="term" value="F:DNA (cytosine-5-)-methyltransferase activity"/>
    <property type="evidence" value="ECO:0007669"/>
    <property type="project" value="UniProtKB-EC"/>
</dbReference>
<dbReference type="Gene3D" id="3.40.50.150">
    <property type="entry name" value="Vaccinia Virus protein VP39"/>
    <property type="match status" value="1"/>
</dbReference>
<proteinExistence type="inferred from homology"/>
<keyword evidence="7" id="KW-1185">Reference proteome</keyword>
<dbReference type="InterPro" id="IPR001525">
    <property type="entry name" value="C5_MeTfrase"/>
</dbReference>
<organism evidence="6 7">
    <name type="scientific">Purpureocillium lavendulum</name>
    <dbReference type="NCBI Taxonomy" id="1247861"/>
    <lineage>
        <taxon>Eukaryota</taxon>
        <taxon>Fungi</taxon>
        <taxon>Dikarya</taxon>
        <taxon>Ascomycota</taxon>
        <taxon>Pezizomycotina</taxon>
        <taxon>Sordariomycetes</taxon>
        <taxon>Hypocreomycetidae</taxon>
        <taxon>Hypocreales</taxon>
        <taxon>Ophiocordycipitaceae</taxon>
        <taxon>Purpureocillium</taxon>
    </lineage>
</organism>
<comment type="caution">
    <text evidence="6">The sequence shown here is derived from an EMBL/GenBank/DDBJ whole genome shotgun (WGS) entry which is preliminary data.</text>
</comment>
<dbReference type="GO" id="GO:0044027">
    <property type="term" value="P:negative regulation of gene expression via chromosomal CpG island methylation"/>
    <property type="evidence" value="ECO:0007669"/>
    <property type="project" value="TreeGrafter"/>
</dbReference>
<dbReference type="AlphaFoldDB" id="A0AB34FXP3"/>
<keyword evidence="2 5" id="KW-0489">Methyltransferase</keyword>
<dbReference type="GO" id="GO:0005634">
    <property type="term" value="C:nucleus"/>
    <property type="evidence" value="ECO:0007669"/>
    <property type="project" value="TreeGrafter"/>
</dbReference>
<dbReference type="EMBL" id="JAQHRD010000002">
    <property type="protein sequence ID" value="KAJ6444100.1"/>
    <property type="molecule type" value="Genomic_DNA"/>
</dbReference>
<evidence type="ECO:0000256" key="1">
    <source>
        <dbReference type="ARBA" id="ARBA00011975"/>
    </source>
</evidence>
<evidence type="ECO:0000313" key="7">
    <source>
        <dbReference type="Proteomes" id="UP001163105"/>
    </source>
</evidence>
<reference evidence="6" key="1">
    <citation type="submission" date="2023-01" db="EMBL/GenBank/DDBJ databases">
        <title>The growth and conidiation of Purpureocillium lavendulum are regulated by nitrogen source and histone H3K14 acetylation.</title>
        <authorList>
            <person name="Tang P."/>
            <person name="Han J."/>
            <person name="Zhang C."/>
            <person name="Tang P."/>
            <person name="Qi F."/>
            <person name="Zhang K."/>
            <person name="Liang L."/>
        </authorList>
    </citation>
    <scope>NUCLEOTIDE SEQUENCE</scope>
    <source>
        <strain evidence="6">YMF1.00683</strain>
    </source>
</reference>
<sequence length="631" mass="71702">MFDDDIIDLTGDNPPTSDLLRSGERILGQLRLRGQVFKPGDFVEVANCSLGLYPVDFLQVTVAVGHYNGDVILRGIPFSRTRNLLGKLPKKLDEICKLLHIERSRSSPQSPNESPVLFDVHHYNIVRKRNLIFTNAAYPEYCSSRIAQSSTRGDPRRSRRRREYSAVLVCRWAMKVYFVRQGRQSKPEEEVLERLLPEDAPDIRYRVSDETLCNRWRGCRIKGGSWDEKQPYSGSSAVVNLEDESSGALHTHCAGRGSRRYTLFDAFSGAGGVSRGAQTAGFKVLYAVDSAPEVWDTYQRNFPETVLYGMPVDEFIQSTQKEPIRVDVLHLSPPCQYFSPAHTHDSVHDDDNIFALFGCNQLINKTRPRLITVEQTFGITHNRHRIYLRSLIGDFTQFGYSVRWKIVRLCTWGSAQDRKRLVVIAAAPGERLPPFPQPTHSETGGEGLVPFTTIRQAIRGLRNTDSLHDIHSVKHYDPPRPQVPNGRLAGTITTGSADLYHPNGERDLTLREYACIQGFPRHHHFLGNKTSIRRQIGNAFPPNTVVVLYQHLQKWLLREDGLPSHRNPRDNAILITDEDERDITSNPAPIPFLDAGPLRPDADNAMEVDEDVVELTRDEFDWRRRVIDLTI</sequence>
<dbReference type="GO" id="GO:0032259">
    <property type="term" value="P:methylation"/>
    <property type="evidence" value="ECO:0007669"/>
    <property type="project" value="UniProtKB-KW"/>
</dbReference>
<dbReference type="Proteomes" id="UP001163105">
    <property type="component" value="Unassembled WGS sequence"/>
</dbReference>
<name>A0AB34FXP3_9HYPO</name>